<evidence type="ECO:0000313" key="2">
    <source>
        <dbReference type="Proteomes" id="UP000789366"/>
    </source>
</evidence>
<organism evidence="1 2">
    <name type="scientific">Cetraspora pellucida</name>
    <dbReference type="NCBI Taxonomy" id="1433469"/>
    <lineage>
        <taxon>Eukaryota</taxon>
        <taxon>Fungi</taxon>
        <taxon>Fungi incertae sedis</taxon>
        <taxon>Mucoromycota</taxon>
        <taxon>Glomeromycotina</taxon>
        <taxon>Glomeromycetes</taxon>
        <taxon>Diversisporales</taxon>
        <taxon>Gigasporaceae</taxon>
        <taxon>Cetraspora</taxon>
    </lineage>
</organism>
<dbReference type="EMBL" id="CAJVPW010043021">
    <property type="protein sequence ID" value="CAG8751401.1"/>
    <property type="molecule type" value="Genomic_DNA"/>
</dbReference>
<protein>
    <submittedName>
        <fullName evidence="1">8436_t:CDS:1</fullName>
    </submittedName>
</protein>
<keyword evidence="2" id="KW-1185">Reference proteome</keyword>
<accession>A0ACA9QK45</accession>
<name>A0ACA9QK45_9GLOM</name>
<sequence>VNRIKLNYTDKKTDYFKSFSARHALAVHHNNNELLTLLETVRK</sequence>
<comment type="caution">
    <text evidence="1">The sequence shown here is derived from an EMBL/GenBank/DDBJ whole genome shotgun (WGS) entry which is preliminary data.</text>
</comment>
<gene>
    <name evidence="1" type="ORF">SPELUC_LOCUS14507</name>
</gene>
<evidence type="ECO:0000313" key="1">
    <source>
        <dbReference type="EMBL" id="CAG8751401.1"/>
    </source>
</evidence>
<reference evidence="1" key="1">
    <citation type="submission" date="2021-06" db="EMBL/GenBank/DDBJ databases">
        <authorList>
            <person name="Kallberg Y."/>
            <person name="Tangrot J."/>
            <person name="Rosling A."/>
        </authorList>
    </citation>
    <scope>NUCLEOTIDE SEQUENCE</scope>
    <source>
        <strain evidence="1">28 12/20/2015</strain>
    </source>
</reference>
<feature type="non-terminal residue" evidence="1">
    <location>
        <position position="1"/>
    </location>
</feature>
<feature type="non-terminal residue" evidence="1">
    <location>
        <position position="43"/>
    </location>
</feature>
<proteinExistence type="predicted"/>
<dbReference type="Proteomes" id="UP000789366">
    <property type="component" value="Unassembled WGS sequence"/>
</dbReference>